<name>A0AAX0QUA9_9STAP</name>
<dbReference type="RefSeq" id="WP_096597466.1">
    <property type="nucleotide sequence ID" value="NZ_LR134263.1"/>
</dbReference>
<feature type="domain" description="DOD-type homing endonuclease" evidence="1">
    <location>
        <begin position="112"/>
        <end position="279"/>
    </location>
</feature>
<evidence type="ECO:0000313" key="2">
    <source>
        <dbReference type="EMBL" id="PCF50134.1"/>
    </source>
</evidence>
<dbReference type="InterPro" id="IPR004042">
    <property type="entry name" value="Intein_endonuc_central"/>
</dbReference>
<organism evidence="2 4">
    <name type="scientific">Staphylococcus delphini</name>
    <dbReference type="NCBI Taxonomy" id="53344"/>
    <lineage>
        <taxon>Bacteria</taxon>
        <taxon>Bacillati</taxon>
        <taxon>Bacillota</taxon>
        <taxon>Bacilli</taxon>
        <taxon>Bacillales</taxon>
        <taxon>Staphylococcaceae</taxon>
        <taxon>Staphylococcus</taxon>
        <taxon>Staphylococcus intermedius group</taxon>
    </lineage>
</organism>
<comment type="caution">
    <text evidence="2">The sequence shown here is derived from an EMBL/GenBank/DDBJ whole genome shotgun (WGS) entry which is preliminary data.</text>
</comment>
<reference evidence="2 4" key="1">
    <citation type="journal article" date="2017" name="PLoS ONE">
        <title>Development of a real-time PCR for detection of Staphylococcus pseudintermedius using a novel automated comparison of whole-genome sequences.</title>
        <authorList>
            <person name="Verstappen K.M."/>
            <person name="Huijbregts L."/>
            <person name="Spaninks M."/>
            <person name="Wagenaar J.A."/>
            <person name="Fluit A.C."/>
            <person name="Duim B."/>
        </authorList>
    </citation>
    <scope>NUCLEOTIDE SEQUENCE [LARGE SCALE GENOMIC DNA]</scope>
    <source>
        <strain evidence="2 4">15S02591-1</strain>
    </source>
</reference>
<reference evidence="3 5" key="2">
    <citation type="submission" date="2017-06" db="EMBL/GenBank/DDBJ databases">
        <title>Identification of a new gene, sdsY, involved in staphylococcal internalization in non-professional phagocytic cells (NPPCs).</title>
        <authorList>
            <person name="Maali Y."/>
            <person name="Martins-Simoes P."/>
            <person name="Trouillet-Assant S."/>
            <person name="Laurent F."/>
            <person name="Diot A."/>
            <person name="Verhoeven P."/>
            <person name="Bouvard D."/>
            <person name="Vandenesch F."/>
            <person name="Bes M."/>
        </authorList>
    </citation>
    <scope>NUCLEOTIDE SEQUENCE [LARGE SCALE GENOMIC DNA]</scope>
    <source>
        <strain evidence="3 5">Heidy</strain>
    </source>
</reference>
<evidence type="ECO:0000313" key="5">
    <source>
        <dbReference type="Proteomes" id="UP000266198"/>
    </source>
</evidence>
<evidence type="ECO:0000259" key="1">
    <source>
        <dbReference type="PROSITE" id="PS50819"/>
    </source>
</evidence>
<evidence type="ECO:0000313" key="4">
    <source>
        <dbReference type="Proteomes" id="UP000217473"/>
    </source>
</evidence>
<sequence>MVSEIQLKINKLKEKRIQDDLEEYGKKFFVLKKKGNGYFASDKQKEFIINTYSKKYENAKSISKRFGISSSWINARLRQWGISIKSSKELLQLHSYNEDYFEMIDSEEKAYWLGMLYADGTLTYNKIGKDGKVKNRLKLALQGADREHLKLFAKHIELEHYNPKTYYTTVGEKEYSYCELVVSSTKMIEDLIDKGMIPTNNNIGKEKKELIRFPDETQVPKHLLHHFVRGYFDGDGSLTRIRNKGKYVDSQHYTFKFVSNKTFCEQLKEFFKLDELNGYNRNVSNIYKAKNKKYIHTFECGGNHRVFHIYNLMYQNATIYLHRKNKRIKEFLSYYQENNLIDKLDTYRPKHWSKRINNKTNKIIFN</sequence>
<dbReference type="Proteomes" id="UP000266198">
    <property type="component" value="Unassembled WGS sequence"/>
</dbReference>
<dbReference type="GO" id="GO:0004519">
    <property type="term" value="F:endonuclease activity"/>
    <property type="evidence" value="ECO:0007669"/>
    <property type="project" value="InterPro"/>
</dbReference>
<dbReference type="PROSITE" id="PS50819">
    <property type="entry name" value="INTEIN_ENDONUCLEASE"/>
    <property type="match status" value="1"/>
</dbReference>
<keyword evidence="5" id="KW-1185">Reference proteome</keyword>
<protein>
    <recommendedName>
        <fullName evidence="1">DOD-type homing endonuclease domain-containing protein</fullName>
    </recommendedName>
</protein>
<dbReference type="InterPro" id="IPR027434">
    <property type="entry name" value="Homing_endonucl"/>
</dbReference>
<proteinExistence type="predicted"/>
<dbReference type="Gene3D" id="3.10.28.10">
    <property type="entry name" value="Homing endonucleases"/>
    <property type="match status" value="1"/>
</dbReference>
<accession>A0AAX0QUA9</accession>
<gene>
    <name evidence="2" type="ORF">B5C07_07970</name>
    <name evidence="3" type="ORF">CDL68_01455</name>
</gene>
<dbReference type="EMBL" id="NIPK01000002">
    <property type="protein sequence ID" value="RIZ56234.1"/>
    <property type="molecule type" value="Genomic_DNA"/>
</dbReference>
<dbReference type="AlphaFoldDB" id="A0AAX0QUA9"/>
<dbReference type="EMBL" id="MWUR01000010">
    <property type="protein sequence ID" value="PCF50134.1"/>
    <property type="molecule type" value="Genomic_DNA"/>
</dbReference>
<evidence type="ECO:0000313" key="3">
    <source>
        <dbReference type="EMBL" id="RIZ56234.1"/>
    </source>
</evidence>
<dbReference type="Proteomes" id="UP000217473">
    <property type="component" value="Unassembled WGS sequence"/>
</dbReference>